<dbReference type="InterPro" id="IPR007272">
    <property type="entry name" value="Sulf_transp_TsuA/YedE"/>
</dbReference>
<dbReference type="GO" id="GO:0005886">
    <property type="term" value="C:plasma membrane"/>
    <property type="evidence" value="ECO:0007669"/>
    <property type="project" value="UniProtKB-SubCell"/>
</dbReference>
<keyword evidence="3" id="KW-1003">Cell membrane</keyword>
<gene>
    <name evidence="9" type="ORF">K493DRAFT_268242</name>
</gene>
<protein>
    <submittedName>
        <fullName evidence="9">DUF395-domain-containing protein</fullName>
    </submittedName>
</protein>
<evidence type="ECO:0000256" key="6">
    <source>
        <dbReference type="ARBA" id="ARBA00022989"/>
    </source>
</evidence>
<accession>A0A1Y1XRV6</accession>
<dbReference type="OrthoDB" id="10254418at2759"/>
<feature type="transmembrane region" description="Helical" evidence="8">
    <location>
        <begin position="183"/>
        <end position="203"/>
    </location>
</feature>
<dbReference type="InParanoid" id="A0A1Y1XRV6"/>
<evidence type="ECO:0000256" key="1">
    <source>
        <dbReference type="ARBA" id="ARBA00004429"/>
    </source>
</evidence>
<feature type="transmembrane region" description="Helical" evidence="8">
    <location>
        <begin position="151"/>
        <end position="171"/>
    </location>
</feature>
<evidence type="ECO:0000256" key="2">
    <source>
        <dbReference type="ARBA" id="ARBA00022448"/>
    </source>
</evidence>
<evidence type="ECO:0000256" key="3">
    <source>
        <dbReference type="ARBA" id="ARBA00022475"/>
    </source>
</evidence>
<feature type="transmembrane region" description="Helical" evidence="8">
    <location>
        <begin position="270"/>
        <end position="293"/>
    </location>
</feature>
<dbReference type="PANTHER" id="PTHR30574">
    <property type="entry name" value="INNER MEMBRANE PROTEIN YEDE"/>
    <property type="match status" value="1"/>
</dbReference>
<keyword evidence="6 8" id="KW-1133">Transmembrane helix</keyword>
<name>A0A1Y1XRV6_9FUNG</name>
<keyword evidence="5 8" id="KW-0812">Transmembrane</keyword>
<dbReference type="PANTHER" id="PTHR30574:SF1">
    <property type="entry name" value="SULPHUR TRANSPORT DOMAIN-CONTAINING PROTEIN"/>
    <property type="match status" value="1"/>
</dbReference>
<evidence type="ECO:0000256" key="5">
    <source>
        <dbReference type="ARBA" id="ARBA00022692"/>
    </source>
</evidence>
<dbReference type="AlphaFoldDB" id="A0A1Y1XRV6"/>
<dbReference type="Pfam" id="PF20398">
    <property type="entry name" value="DUF6691"/>
    <property type="match status" value="1"/>
</dbReference>
<dbReference type="InterPro" id="IPR046513">
    <property type="entry name" value="DUF6691"/>
</dbReference>
<evidence type="ECO:0000313" key="10">
    <source>
        <dbReference type="Proteomes" id="UP000193498"/>
    </source>
</evidence>
<keyword evidence="10" id="KW-1185">Reference proteome</keyword>
<reference evidence="9 10" key="1">
    <citation type="submission" date="2016-07" db="EMBL/GenBank/DDBJ databases">
        <title>Pervasive Adenine N6-methylation of Active Genes in Fungi.</title>
        <authorList>
            <consortium name="DOE Joint Genome Institute"/>
            <person name="Mondo S.J."/>
            <person name="Dannebaum R.O."/>
            <person name="Kuo R.C."/>
            <person name="Labutti K."/>
            <person name="Haridas S."/>
            <person name="Kuo A."/>
            <person name="Salamov A."/>
            <person name="Ahrendt S.R."/>
            <person name="Lipzen A."/>
            <person name="Sullivan W."/>
            <person name="Andreopoulos W.B."/>
            <person name="Clum A."/>
            <person name="Lindquist E."/>
            <person name="Daum C."/>
            <person name="Ramamoorthy G.K."/>
            <person name="Gryganskyi A."/>
            <person name="Culley D."/>
            <person name="Magnuson J.K."/>
            <person name="James T.Y."/>
            <person name="O'Malley M.A."/>
            <person name="Stajich J.E."/>
            <person name="Spatafora J.W."/>
            <person name="Visel A."/>
            <person name="Grigoriev I.V."/>
        </authorList>
    </citation>
    <scope>NUCLEOTIDE SEQUENCE [LARGE SCALE GENOMIC DNA]</scope>
    <source>
        <strain evidence="9 10">CBS 931.73</strain>
    </source>
</reference>
<dbReference type="Pfam" id="PF04143">
    <property type="entry name" value="Sulf_transp"/>
    <property type="match status" value="1"/>
</dbReference>
<keyword evidence="7 8" id="KW-0472">Membrane</keyword>
<keyword evidence="2" id="KW-0813">Transport</keyword>
<proteinExistence type="predicted"/>
<dbReference type="EMBL" id="MCFE01000525">
    <property type="protein sequence ID" value="ORX88499.1"/>
    <property type="molecule type" value="Genomic_DNA"/>
</dbReference>
<organism evidence="9 10">
    <name type="scientific">Basidiobolus meristosporus CBS 931.73</name>
    <dbReference type="NCBI Taxonomy" id="1314790"/>
    <lineage>
        <taxon>Eukaryota</taxon>
        <taxon>Fungi</taxon>
        <taxon>Fungi incertae sedis</taxon>
        <taxon>Zoopagomycota</taxon>
        <taxon>Entomophthoromycotina</taxon>
        <taxon>Basidiobolomycetes</taxon>
        <taxon>Basidiobolales</taxon>
        <taxon>Basidiobolaceae</taxon>
        <taxon>Basidiobolus</taxon>
    </lineage>
</organism>
<evidence type="ECO:0000256" key="7">
    <source>
        <dbReference type="ARBA" id="ARBA00023136"/>
    </source>
</evidence>
<sequence length="321" mass="32957">MFTPVESLAGGLLLSTAAYQLLTCNGRIMGASGIFAGSVKGGEEGVWRIYFLSGMASSAILVRLFGPAPPAFVQPSEVIPIIGGLLVGFGSRLGSGCTSGHMICGVSRLSPRSIVATATFFSTGLITANLMNKLYPDTLAEGSTALQLPSIPAAVGLLGLPYLAILAYRMVRKLADQNAIESVNARHITALLSGFFFSLGLSISGMSDPAKVLNFLRILSPSWDPSLAFVALGGLIPYGILYQKSVKQAAKPALAPQFEIPTSTVIDQKLITGASIFGVGWGLAGVCPGPAIVGAVASGAAGPLVFLASMAVGMLAYGALF</sequence>
<evidence type="ECO:0000256" key="8">
    <source>
        <dbReference type="SAM" id="Phobius"/>
    </source>
</evidence>
<feature type="transmembrane region" description="Helical" evidence="8">
    <location>
        <begin position="223"/>
        <end position="241"/>
    </location>
</feature>
<evidence type="ECO:0000313" key="9">
    <source>
        <dbReference type="EMBL" id="ORX88499.1"/>
    </source>
</evidence>
<comment type="caution">
    <text evidence="9">The sequence shown here is derived from an EMBL/GenBank/DDBJ whole genome shotgun (WGS) entry which is preliminary data.</text>
</comment>
<feature type="transmembrane region" description="Helical" evidence="8">
    <location>
        <begin position="113"/>
        <end position="131"/>
    </location>
</feature>
<evidence type="ECO:0000256" key="4">
    <source>
        <dbReference type="ARBA" id="ARBA00022519"/>
    </source>
</evidence>
<feature type="transmembrane region" description="Helical" evidence="8">
    <location>
        <begin position="299"/>
        <end position="320"/>
    </location>
</feature>
<keyword evidence="4" id="KW-0997">Cell inner membrane</keyword>
<dbReference type="Proteomes" id="UP000193498">
    <property type="component" value="Unassembled WGS sequence"/>
</dbReference>
<feature type="transmembrane region" description="Helical" evidence="8">
    <location>
        <begin position="46"/>
        <end position="66"/>
    </location>
</feature>
<comment type="subcellular location">
    <subcellularLocation>
        <location evidence="1">Cell inner membrane</location>
        <topology evidence="1">Multi-pass membrane protein</topology>
    </subcellularLocation>
</comment>